<sequence length="57" mass="6424">MIAHHYAFFNDLSVRSQRLNEVMKVLTIIAAIFIPLTFIAGIYGMNFDPAISPLNNL</sequence>
<evidence type="ECO:0000256" key="3">
    <source>
        <dbReference type="ARBA" id="ARBA00022989"/>
    </source>
</evidence>
<dbReference type="Pfam" id="PF01544">
    <property type="entry name" value="CorA"/>
    <property type="match status" value="1"/>
</dbReference>
<reference evidence="6 7" key="1">
    <citation type="journal article" date="2014" name="Nature">
        <title>An environmental bacterial taxon with a large and distinct metabolic repertoire.</title>
        <authorList>
            <person name="Wilson M.C."/>
            <person name="Mori T."/>
            <person name="Ruckert C."/>
            <person name="Uria A.R."/>
            <person name="Helf M.J."/>
            <person name="Takada K."/>
            <person name="Gernert C."/>
            <person name="Steffens U.A."/>
            <person name="Heycke N."/>
            <person name="Schmitt S."/>
            <person name="Rinke C."/>
            <person name="Helfrich E.J."/>
            <person name="Brachmann A.O."/>
            <person name="Gurgui C."/>
            <person name="Wakimoto T."/>
            <person name="Kracht M."/>
            <person name="Crusemann M."/>
            <person name="Hentschel U."/>
            <person name="Abe I."/>
            <person name="Matsunaga S."/>
            <person name="Kalinowski J."/>
            <person name="Takeyama H."/>
            <person name="Piel J."/>
        </authorList>
    </citation>
    <scope>NUCLEOTIDE SEQUENCE [LARGE SCALE GENOMIC DNA]</scope>
    <source>
        <strain evidence="7">TSY2</strain>
    </source>
</reference>
<dbReference type="GO" id="GO:0050897">
    <property type="term" value="F:cobalt ion binding"/>
    <property type="evidence" value="ECO:0007669"/>
    <property type="project" value="TreeGrafter"/>
</dbReference>
<keyword evidence="4 5" id="KW-0472">Membrane</keyword>
<dbReference type="SUPFAM" id="SSF144083">
    <property type="entry name" value="Magnesium transport protein CorA, transmembrane region"/>
    <property type="match status" value="1"/>
</dbReference>
<dbReference type="InterPro" id="IPR002523">
    <property type="entry name" value="MgTranspt_CorA/ZnTranspt_ZntB"/>
</dbReference>
<comment type="caution">
    <text evidence="6">The sequence shown here is derived from an EMBL/GenBank/DDBJ whole genome shotgun (WGS) entry which is preliminary data.</text>
</comment>
<feature type="transmembrane region" description="Helical" evidence="5">
    <location>
        <begin position="25"/>
        <end position="45"/>
    </location>
</feature>
<evidence type="ECO:0000256" key="5">
    <source>
        <dbReference type="SAM" id="Phobius"/>
    </source>
</evidence>
<dbReference type="EMBL" id="AZHX01000619">
    <property type="protein sequence ID" value="ETX06733.1"/>
    <property type="molecule type" value="Genomic_DNA"/>
</dbReference>
<keyword evidence="7" id="KW-1185">Reference proteome</keyword>
<keyword evidence="3 5" id="KW-1133">Transmembrane helix</keyword>
<dbReference type="PATRIC" id="fig|1429439.4.peg.2612"/>
<name>W4M959_9BACT</name>
<dbReference type="Proteomes" id="UP000019140">
    <property type="component" value="Unassembled WGS sequence"/>
</dbReference>
<accession>W4M959</accession>
<dbReference type="InterPro" id="IPR045863">
    <property type="entry name" value="CorA_TM1_TM2"/>
</dbReference>
<dbReference type="GO" id="GO:0015087">
    <property type="term" value="F:cobalt ion transmembrane transporter activity"/>
    <property type="evidence" value="ECO:0007669"/>
    <property type="project" value="TreeGrafter"/>
</dbReference>
<keyword evidence="2 5" id="KW-0812">Transmembrane</keyword>
<evidence type="ECO:0000313" key="7">
    <source>
        <dbReference type="Proteomes" id="UP000019140"/>
    </source>
</evidence>
<dbReference type="GO" id="GO:0005886">
    <property type="term" value="C:plasma membrane"/>
    <property type="evidence" value="ECO:0007669"/>
    <property type="project" value="UniProtKB-SubCell"/>
</dbReference>
<proteinExistence type="predicted"/>
<protein>
    <submittedName>
        <fullName evidence="6">Uncharacterized protein</fullName>
    </submittedName>
</protein>
<gene>
    <name evidence="6" type="ORF">ETSY2_15375</name>
</gene>
<dbReference type="HOGENOM" id="CLU_2988061_0_0_7"/>
<evidence type="ECO:0000313" key="6">
    <source>
        <dbReference type="EMBL" id="ETX06733.1"/>
    </source>
</evidence>
<dbReference type="PANTHER" id="PTHR46494">
    <property type="entry name" value="CORA FAMILY METAL ION TRANSPORTER (EUROFUNG)"/>
    <property type="match status" value="1"/>
</dbReference>
<organism evidence="6 7">
    <name type="scientific">Candidatus Entotheonella gemina</name>
    <dbReference type="NCBI Taxonomy" id="1429439"/>
    <lineage>
        <taxon>Bacteria</taxon>
        <taxon>Pseudomonadati</taxon>
        <taxon>Nitrospinota/Tectimicrobiota group</taxon>
        <taxon>Candidatus Tectimicrobiota</taxon>
        <taxon>Candidatus Entotheonellia</taxon>
        <taxon>Candidatus Entotheonellales</taxon>
        <taxon>Candidatus Entotheonellaceae</taxon>
        <taxon>Candidatus Entotheonella</taxon>
    </lineage>
</organism>
<dbReference type="GO" id="GO:0015095">
    <property type="term" value="F:magnesium ion transmembrane transporter activity"/>
    <property type="evidence" value="ECO:0007669"/>
    <property type="project" value="TreeGrafter"/>
</dbReference>
<comment type="subcellular location">
    <subcellularLocation>
        <location evidence="1">Cell membrane</location>
        <topology evidence="1">Multi-pass membrane protein</topology>
    </subcellularLocation>
</comment>
<evidence type="ECO:0000256" key="2">
    <source>
        <dbReference type="ARBA" id="ARBA00022692"/>
    </source>
</evidence>
<dbReference type="Gene3D" id="1.20.58.340">
    <property type="entry name" value="Magnesium transport protein CorA, transmembrane region"/>
    <property type="match status" value="1"/>
</dbReference>
<dbReference type="GO" id="GO:0000287">
    <property type="term" value="F:magnesium ion binding"/>
    <property type="evidence" value="ECO:0007669"/>
    <property type="project" value="TreeGrafter"/>
</dbReference>
<dbReference type="PANTHER" id="PTHR46494:SF1">
    <property type="entry name" value="CORA FAMILY METAL ION TRANSPORTER (EUROFUNG)"/>
    <property type="match status" value="1"/>
</dbReference>
<dbReference type="AlphaFoldDB" id="W4M959"/>
<evidence type="ECO:0000256" key="1">
    <source>
        <dbReference type="ARBA" id="ARBA00004651"/>
    </source>
</evidence>
<evidence type="ECO:0000256" key="4">
    <source>
        <dbReference type="ARBA" id="ARBA00023136"/>
    </source>
</evidence>